<dbReference type="PANTHER" id="PTHR43429">
    <property type="entry name" value="PYRIDINE NUCLEOTIDE-DISULFIDE OXIDOREDUCTASE DOMAIN-CONTAINING"/>
    <property type="match status" value="1"/>
</dbReference>
<proteinExistence type="predicted"/>
<evidence type="ECO:0000256" key="1">
    <source>
        <dbReference type="ARBA" id="ARBA00001974"/>
    </source>
</evidence>
<dbReference type="PRINTS" id="PR00411">
    <property type="entry name" value="PNDRDTASEI"/>
</dbReference>
<reference evidence="7" key="1">
    <citation type="submission" date="2010-02" db="EMBL/GenBank/DDBJ databases">
        <title>Complete sequence of Ferroglobus placidus DSM 10642.</title>
        <authorList>
            <consortium name="US DOE Joint Genome Institute"/>
            <person name="Lucas S."/>
            <person name="Copeland A."/>
            <person name="Lapidus A."/>
            <person name="Cheng J.-F."/>
            <person name="Bruce D."/>
            <person name="Goodwin L."/>
            <person name="Pitluck S."/>
            <person name="Saunders E."/>
            <person name="Brettin T."/>
            <person name="Detter J.C."/>
            <person name="Han C."/>
            <person name="Tapia R."/>
            <person name="Larimer F."/>
            <person name="Land M."/>
            <person name="Hauser L."/>
            <person name="Kyrpides N."/>
            <person name="Ivanova N."/>
            <person name="Holmes D."/>
            <person name="Lovley D."/>
            <person name="Kyrpides N."/>
            <person name="Anderson I.J."/>
            <person name="Woyke T."/>
        </authorList>
    </citation>
    <scope>NUCLEOTIDE SEQUENCE [LARGE SCALE GENOMIC DNA]</scope>
    <source>
        <strain evidence="7">DSM 10642 / AEDII12DO</strain>
    </source>
</reference>
<dbReference type="Pfam" id="PF07992">
    <property type="entry name" value="Pyr_redox_2"/>
    <property type="match status" value="1"/>
</dbReference>
<dbReference type="GeneID" id="8780106"/>
<accession>D3S2V4</accession>
<dbReference type="EMBL" id="CP001899">
    <property type="protein sequence ID" value="ADC66666.1"/>
    <property type="molecule type" value="Genomic_DNA"/>
</dbReference>
<dbReference type="PaxDb" id="589924-Ferp_2561"/>
<dbReference type="KEGG" id="fpl:Ferp_2561"/>
<dbReference type="RefSeq" id="WP_012966998.1">
    <property type="nucleotide sequence ID" value="NC_013849.1"/>
</dbReference>
<keyword evidence="2" id="KW-0285">Flavoprotein</keyword>
<dbReference type="InterPro" id="IPR050260">
    <property type="entry name" value="FAD-bd_OxRdtase"/>
</dbReference>
<protein>
    <submittedName>
        <fullName evidence="6">FAD-dependent pyridine nucleotide-disulphide oxidoreductase</fullName>
    </submittedName>
</protein>
<reference evidence="6 7" key="2">
    <citation type="journal article" date="2011" name="Stand. Genomic Sci.">
        <title>Complete genome sequence of Ferroglobus placidus AEDII12DO.</title>
        <authorList>
            <person name="Anderson I."/>
            <person name="Risso C."/>
            <person name="Holmes D."/>
            <person name="Lucas S."/>
            <person name="Copeland A."/>
            <person name="Lapidus A."/>
            <person name="Cheng J.F."/>
            <person name="Bruce D."/>
            <person name="Goodwin L."/>
            <person name="Pitluck S."/>
            <person name="Saunders E."/>
            <person name="Brettin T."/>
            <person name="Detter J.C."/>
            <person name="Han C."/>
            <person name="Tapia R."/>
            <person name="Larimer F."/>
            <person name="Land M."/>
            <person name="Hauser L."/>
            <person name="Woyke T."/>
            <person name="Lovley D."/>
            <person name="Kyrpides N."/>
            <person name="Ivanova N."/>
        </authorList>
    </citation>
    <scope>NUCLEOTIDE SEQUENCE [LARGE SCALE GENOMIC DNA]</scope>
    <source>
        <strain evidence="7">DSM 10642 / AEDII12DO</strain>
    </source>
</reference>
<dbReference type="STRING" id="589924.Ferp_2561"/>
<dbReference type="Pfam" id="PF18267">
    <property type="entry name" value="Rubredoxin_C"/>
    <property type="match status" value="1"/>
</dbReference>
<evidence type="ECO:0000259" key="4">
    <source>
        <dbReference type="Pfam" id="PF07992"/>
    </source>
</evidence>
<dbReference type="PRINTS" id="PR00368">
    <property type="entry name" value="FADPNR"/>
</dbReference>
<gene>
    <name evidence="6" type="ordered locus">Ferp_2561</name>
</gene>
<organism evidence="6 7">
    <name type="scientific">Ferroglobus placidus (strain DSM 10642 / AEDII12DO)</name>
    <dbReference type="NCBI Taxonomy" id="589924"/>
    <lineage>
        <taxon>Archaea</taxon>
        <taxon>Methanobacteriati</taxon>
        <taxon>Methanobacteriota</taxon>
        <taxon>Archaeoglobi</taxon>
        <taxon>Archaeoglobales</taxon>
        <taxon>Archaeoglobaceae</taxon>
        <taxon>Ferroglobus</taxon>
    </lineage>
</organism>
<dbReference type="Gene3D" id="3.30.390.30">
    <property type="match status" value="1"/>
</dbReference>
<comment type="cofactor">
    <cofactor evidence="1">
        <name>FAD</name>
        <dbReference type="ChEBI" id="CHEBI:57692"/>
    </cofactor>
</comment>
<evidence type="ECO:0000313" key="7">
    <source>
        <dbReference type="Proteomes" id="UP000002613"/>
    </source>
</evidence>
<sequence>MIAIVGAGPAGISAAETLRRKTNLPITIFSAEKCPPYNPAVLTTYLKTGGDEIFWKGKDVFERLNVDARIGEKVEKLDAKRKKITTEIGDYEFEKIIVASGSRLYAPLKGLDLPNVYNFKSLTQVRELRSKIVRGECKKAVVVGGGFQGTEIALTLREIGIDVTLLEATDRIMPERLDKKASKFVEKVLEDKGVELVFNSFGTEFAADSSGVCKAVVTENGEEFPGDVFVAATGMIPNVDFCKEELDTAKGIVVNEFMETSQKDIYACGDVCETKNRVTGERGVFANYWNAVRQGKIAALNALGYKIPYEGSDVINSLKKLGFHFIVAGDVSGNNYQEVEDRGNYWRFYVKNGRLVGYIIVGDISNAGIFYRIMVSGFDIGRFGKPLFTLKDSDFASFSTKFKYQQSHHHYR</sequence>
<dbReference type="Gene3D" id="3.50.50.60">
    <property type="entry name" value="FAD/NAD(P)-binding domain"/>
    <property type="match status" value="2"/>
</dbReference>
<keyword evidence="7" id="KW-1185">Reference proteome</keyword>
<evidence type="ECO:0000313" key="6">
    <source>
        <dbReference type="EMBL" id="ADC66666.1"/>
    </source>
</evidence>
<dbReference type="InterPro" id="IPR036188">
    <property type="entry name" value="FAD/NAD-bd_sf"/>
</dbReference>
<dbReference type="OrthoDB" id="28009at2157"/>
<evidence type="ECO:0000259" key="5">
    <source>
        <dbReference type="Pfam" id="PF18267"/>
    </source>
</evidence>
<dbReference type="PANTHER" id="PTHR43429:SF3">
    <property type="entry name" value="NITRITE REDUCTASE [NAD(P)H]"/>
    <property type="match status" value="1"/>
</dbReference>
<keyword evidence="3" id="KW-0274">FAD</keyword>
<dbReference type="HOGENOM" id="CLU_003291_4_4_2"/>
<dbReference type="SUPFAM" id="SSF51905">
    <property type="entry name" value="FAD/NAD(P)-binding domain"/>
    <property type="match status" value="1"/>
</dbReference>
<dbReference type="Proteomes" id="UP000002613">
    <property type="component" value="Chromosome"/>
</dbReference>
<dbReference type="eggNOG" id="arCOG01070">
    <property type="taxonomic scope" value="Archaea"/>
</dbReference>
<dbReference type="GO" id="GO:0016491">
    <property type="term" value="F:oxidoreductase activity"/>
    <property type="evidence" value="ECO:0007669"/>
    <property type="project" value="InterPro"/>
</dbReference>
<feature type="domain" description="FAD/NAD(P)-binding" evidence="4">
    <location>
        <begin position="2"/>
        <end position="295"/>
    </location>
</feature>
<name>D3S2V4_FERPA</name>
<dbReference type="InterPro" id="IPR023753">
    <property type="entry name" value="FAD/NAD-binding_dom"/>
</dbReference>
<dbReference type="InterPro" id="IPR041575">
    <property type="entry name" value="Rubredoxin_C"/>
</dbReference>
<feature type="domain" description="NADH-rubredoxin oxidoreductase C-terminal" evidence="5">
    <location>
        <begin position="316"/>
        <end position="374"/>
    </location>
</feature>
<evidence type="ECO:0000256" key="2">
    <source>
        <dbReference type="ARBA" id="ARBA00022630"/>
    </source>
</evidence>
<dbReference type="InterPro" id="IPR016156">
    <property type="entry name" value="FAD/NAD-linked_Rdtase_dimer_sf"/>
</dbReference>
<dbReference type="AlphaFoldDB" id="D3S2V4"/>
<evidence type="ECO:0000256" key="3">
    <source>
        <dbReference type="ARBA" id="ARBA00022827"/>
    </source>
</evidence>